<dbReference type="PANTHER" id="PTHR38814">
    <property type="entry name" value="ENDONUCLEASE NUCS"/>
    <property type="match status" value="1"/>
</dbReference>
<evidence type="ECO:0000313" key="4">
    <source>
        <dbReference type="EMBL" id="NMX97214.1"/>
    </source>
</evidence>
<dbReference type="OrthoDB" id="570199at2"/>
<dbReference type="InterPro" id="IPR048301">
    <property type="entry name" value="NucS_C"/>
</dbReference>
<gene>
    <name evidence="4" type="ORF">HBO43_11470</name>
</gene>
<evidence type="ECO:0000259" key="2">
    <source>
        <dbReference type="Pfam" id="PF01939"/>
    </source>
</evidence>
<evidence type="ECO:0000256" key="1">
    <source>
        <dbReference type="ARBA" id="ARBA00023125"/>
    </source>
</evidence>
<dbReference type="GO" id="GO:0003677">
    <property type="term" value="F:DNA binding"/>
    <property type="evidence" value="ECO:0007669"/>
    <property type="project" value="UniProtKB-KW"/>
</dbReference>
<proteinExistence type="predicted"/>
<dbReference type="PANTHER" id="PTHR38814:SF1">
    <property type="entry name" value="ENDONUCLEASE NUCS"/>
    <property type="match status" value="1"/>
</dbReference>
<evidence type="ECO:0000313" key="5">
    <source>
        <dbReference type="Proteomes" id="UP000552560"/>
    </source>
</evidence>
<evidence type="ECO:0000259" key="3">
    <source>
        <dbReference type="Pfam" id="PF24706"/>
    </source>
</evidence>
<dbReference type="RefSeq" id="WP_057004207.1">
    <property type="nucleotide sequence ID" value="NZ_CP149793.1"/>
</dbReference>
<dbReference type="EMBL" id="JAAQWE010000008">
    <property type="protein sequence ID" value="NMX97214.1"/>
    <property type="molecule type" value="Genomic_DNA"/>
</dbReference>
<dbReference type="GO" id="GO:0004519">
    <property type="term" value="F:endonuclease activity"/>
    <property type="evidence" value="ECO:0007669"/>
    <property type="project" value="InterPro"/>
</dbReference>
<dbReference type="Proteomes" id="UP000552560">
    <property type="component" value="Unassembled WGS sequence"/>
</dbReference>
<dbReference type="Pfam" id="PF01939">
    <property type="entry name" value="NucS_C"/>
    <property type="match status" value="1"/>
</dbReference>
<dbReference type="InterPro" id="IPR002793">
    <property type="entry name" value="Endonuclease_NucS"/>
</dbReference>
<dbReference type="AlphaFoldDB" id="A0A7Y0ZSR5"/>
<name>A0A7Y0ZSR5_PSEVE</name>
<organism evidence="4 5">
    <name type="scientific">Pseudomonas veronii</name>
    <dbReference type="NCBI Taxonomy" id="76761"/>
    <lineage>
        <taxon>Bacteria</taxon>
        <taxon>Pseudomonadati</taxon>
        <taxon>Pseudomonadota</taxon>
        <taxon>Gammaproteobacteria</taxon>
        <taxon>Pseudomonadales</taxon>
        <taxon>Pseudomonadaceae</taxon>
        <taxon>Pseudomonas</taxon>
    </lineage>
</organism>
<feature type="domain" description="Endonuclease NucS C-terminal" evidence="2">
    <location>
        <begin position="117"/>
        <end position="202"/>
    </location>
</feature>
<accession>A0A7Y0ZSR5</accession>
<dbReference type="Pfam" id="PF24706">
    <property type="entry name" value="DUF7669"/>
    <property type="match status" value="1"/>
</dbReference>
<dbReference type="InterPro" id="IPR056086">
    <property type="entry name" value="DUF7669"/>
</dbReference>
<keyword evidence="1" id="KW-0238">DNA-binding</keyword>
<protein>
    <submittedName>
        <fullName evidence="4">DUF1016 family protein</fullName>
    </submittedName>
</protein>
<dbReference type="InterPro" id="IPR011856">
    <property type="entry name" value="tRNA_endonuc-like_dom_sf"/>
</dbReference>
<reference evidence="4 5" key="1">
    <citation type="journal article" date="2020" name="Front. Microbiol.">
        <title>Genetic Organization of the aprX-lipA2 Operon Affects the Proteolytic Potential of Pseudomonas Species in Milk.</title>
        <authorList>
            <person name="Maier C."/>
            <person name="Huptas C."/>
            <person name="von Neubeck M."/>
            <person name="Scherer S."/>
            <person name="Wenning M."/>
            <person name="Lucking G."/>
        </authorList>
    </citation>
    <scope>NUCLEOTIDE SEQUENCE [LARGE SCALE GENOMIC DNA]</scope>
    <source>
        <strain evidence="4 5">WS 4671</strain>
    </source>
</reference>
<sequence length="234" mass="26368">MTTMAEALRSFVEQATGGVTRKQIKDHIEGKFPGEWAPGTLTAHLYACAVNNPKAYIHHKWADRFLYRSEDGRFHRYSPQVHGVNTWAPSVESQSNEFETSDDASIEELVETSITLERDVETHLVRNLDSIEKGLRFVDRQVNIEVGRVDILAEDAAGRRVVIELKVGQAKDSAVGQIARYLGWYARQDGKRPRGMLIASECPEAVRYATEAIPDLMLVQYKVLFAFNSVSIDE</sequence>
<comment type="caution">
    <text evidence="4">The sequence shown here is derived from an EMBL/GenBank/DDBJ whole genome shotgun (WGS) entry which is preliminary data.</text>
</comment>
<dbReference type="CDD" id="cd22341">
    <property type="entry name" value="NucS-like"/>
    <property type="match status" value="1"/>
</dbReference>
<feature type="domain" description="DUF7669" evidence="3">
    <location>
        <begin position="7"/>
        <end position="75"/>
    </location>
</feature>
<dbReference type="Gene3D" id="3.40.1350.10">
    <property type="match status" value="1"/>
</dbReference>